<dbReference type="Pfam" id="PF00296">
    <property type="entry name" value="Bac_luciferase"/>
    <property type="match status" value="1"/>
</dbReference>
<dbReference type="GO" id="GO:0016491">
    <property type="term" value="F:oxidoreductase activity"/>
    <property type="evidence" value="ECO:0007669"/>
    <property type="project" value="UniProtKB-KW"/>
</dbReference>
<accession>A0ABW4F8F5</accession>
<evidence type="ECO:0000259" key="3">
    <source>
        <dbReference type="Pfam" id="PF00296"/>
    </source>
</evidence>
<proteinExistence type="predicted"/>
<name>A0ABW4F8F5_9PSEU</name>
<sequence length="402" mass="44191">MKFSLFYPVSLGAPNTVPLGSGLLGLHRGLYGQAVDELRRQAVCADETGWTSLMMAEHHFEVEGYHVTPNPLLLNVHLAAHTKRLRHGQMGLVLPNWNPLRLAEDIAVADHLTGGRLDVGLSRGYQSRSVGVLGQHVGVSSAGAEAADVRNRRVFEEWFEIMQRSWSEDLWSYEGEFIQVPPAGLRWTNAVSKKLDAGIVEGEVAKIATVPKPVQLPHPPVFTTVSRSPESIEWSAKVGSSIVTLATGEGTISGIFQSYVDSAARYGRSVKFGEYRPEGGVALCRMLAVAETHEEAWESARQNLAFVGDWLGEFGFWEAWRLPGQEGPVPRTLEQLVAAGMVLVGTPDEVGEQIQRLRDTFDLEYLVFVACAGSVEHRRMIDTIQLFGENVIPKFRPIPAAA</sequence>
<evidence type="ECO:0000313" key="5">
    <source>
        <dbReference type="Proteomes" id="UP001597114"/>
    </source>
</evidence>
<dbReference type="InterPro" id="IPR036661">
    <property type="entry name" value="Luciferase-like_sf"/>
</dbReference>
<reference evidence="5" key="1">
    <citation type="journal article" date="2019" name="Int. J. Syst. Evol. Microbiol.">
        <title>The Global Catalogue of Microorganisms (GCM) 10K type strain sequencing project: providing services to taxonomists for standard genome sequencing and annotation.</title>
        <authorList>
            <consortium name="The Broad Institute Genomics Platform"/>
            <consortium name="The Broad Institute Genome Sequencing Center for Infectious Disease"/>
            <person name="Wu L."/>
            <person name="Ma J."/>
        </authorList>
    </citation>
    <scope>NUCLEOTIDE SEQUENCE [LARGE SCALE GENOMIC DNA]</scope>
    <source>
        <strain evidence="5">CCM 7043</strain>
    </source>
</reference>
<organism evidence="4 5">
    <name type="scientific">Pseudonocardia yunnanensis</name>
    <dbReference type="NCBI Taxonomy" id="58107"/>
    <lineage>
        <taxon>Bacteria</taxon>
        <taxon>Bacillati</taxon>
        <taxon>Actinomycetota</taxon>
        <taxon>Actinomycetes</taxon>
        <taxon>Pseudonocardiales</taxon>
        <taxon>Pseudonocardiaceae</taxon>
        <taxon>Pseudonocardia</taxon>
    </lineage>
</organism>
<dbReference type="InterPro" id="IPR050766">
    <property type="entry name" value="Bact_Lucif_Oxidored"/>
</dbReference>
<dbReference type="EC" id="1.-.-.-" evidence="4"/>
<dbReference type="RefSeq" id="WP_344727788.1">
    <property type="nucleotide sequence ID" value="NZ_BAAAUS010000046.1"/>
</dbReference>
<keyword evidence="2" id="KW-0503">Monooxygenase</keyword>
<evidence type="ECO:0000256" key="1">
    <source>
        <dbReference type="ARBA" id="ARBA00023002"/>
    </source>
</evidence>
<dbReference type="EMBL" id="JBHUCO010000058">
    <property type="protein sequence ID" value="MFD1523185.1"/>
    <property type="molecule type" value="Genomic_DNA"/>
</dbReference>
<feature type="domain" description="Luciferase-like" evidence="3">
    <location>
        <begin position="31"/>
        <end position="360"/>
    </location>
</feature>
<comment type="caution">
    <text evidence="4">The sequence shown here is derived from an EMBL/GenBank/DDBJ whole genome shotgun (WGS) entry which is preliminary data.</text>
</comment>
<evidence type="ECO:0000256" key="2">
    <source>
        <dbReference type="ARBA" id="ARBA00023033"/>
    </source>
</evidence>
<dbReference type="PANTHER" id="PTHR30137">
    <property type="entry name" value="LUCIFERASE-LIKE MONOOXYGENASE"/>
    <property type="match status" value="1"/>
</dbReference>
<keyword evidence="5" id="KW-1185">Reference proteome</keyword>
<dbReference type="Gene3D" id="3.20.20.30">
    <property type="entry name" value="Luciferase-like domain"/>
    <property type="match status" value="1"/>
</dbReference>
<keyword evidence="1 4" id="KW-0560">Oxidoreductase</keyword>
<gene>
    <name evidence="4" type="ORF">ACFSJD_37265</name>
</gene>
<dbReference type="Proteomes" id="UP001597114">
    <property type="component" value="Unassembled WGS sequence"/>
</dbReference>
<evidence type="ECO:0000313" key="4">
    <source>
        <dbReference type="EMBL" id="MFD1523185.1"/>
    </source>
</evidence>
<dbReference type="InterPro" id="IPR011251">
    <property type="entry name" value="Luciferase-like_dom"/>
</dbReference>
<dbReference type="PANTHER" id="PTHR30137:SF8">
    <property type="entry name" value="BLR5498 PROTEIN"/>
    <property type="match status" value="1"/>
</dbReference>
<dbReference type="SUPFAM" id="SSF51679">
    <property type="entry name" value="Bacterial luciferase-like"/>
    <property type="match status" value="1"/>
</dbReference>
<protein>
    <submittedName>
        <fullName evidence="4">LLM class flavin-dependent oxidoreductase</fullName>
        <ecNumber evidence="4">1.-.-.-</ecNumber>
    </submittedName>
</protein>